<name>A0A8X7NEI4_CANPA</name>
<dbReference type="Pfam" id="PF12051">
    <property type="entry name" value="DUF3533"/>
    <property type="match status" value="1"/>
</dbReference>
<feature type="transmembrane region" description="Helical" evidence="2">
    <location>
        <begin position="92"/>
        <end position="112"/>
    </location>
</feature>
<evidence type="ECO:0000259" key="3">
    <source>
        <dbReference type="Pfam" id="PF12051"/>
    </source>
</evidence>
<protein>
    <recommendedName>
        <fullName evidence="3">DUF3533 domain-containing protein</fullName>
    </recommendedName>
</protein>
<dbReference type="PANTHER" id="PTHR34814">
    <property type="entry name" value="NITROSOGUANIDINE RESISTANCE PROTEIN SNG1"/>
    <property type="match status" value="1"/>
</dbReference>
<organism evidence="4 5">
    <name type="scientific">Candida parapsilosis</name>
    <name type="common">Yeast</name>
    <dbReference type="NCBI Taxonomy" id="5480"/>
    <lineage>
        <taxon>Eukaryota</taxon>
        <taxon>Fungi</taxon>
        <taxon>Dikarya</taxon>
        <taxon>Ascomycota</taxon>
        <taxon>Saccharomycotina</taxon>
        <taxon>Pichiomycetes</taxon>
        <taxon>Debaryomycetaceae</taxon>
        <taxon>Candida/Lodderomyces clade</taxon>
        <taxon>Candida</taxon>
    </lineage>
</organism>
<feature type="transmembrane region" description="Helical" evidence="2">
    <location>
        <begin position="351"/>
        <end position="372"/>
    </location>
</feature>
<feature type="region of interest" description="Disordered" evidence="1">
    <location>
        <begin position="1"/>
        <end position="38"/>
    </location>
</feature>
<dbReference type="PANTHER" id="PTHR34814:SF1">
    <property type="entry name" value="NITROSOGUANIDINE RESISTANCE PROTEIN SNG1"/>
    <property type="match status" value="1"/>
</dbReference>
<proteinExistence type="predicted"/>
<gene>
    <name evidence="4" type="ORF">FOB60_005552</name>
</gene>
<feature type="compositionally biased region" description="Polar residues" evidence="1">
    <location>
        <begin position="21"/>
        <end position="34"/>
    </location>
</feature>
<dbReference type="GO" id="GO:0016020">
    <property type="term" value="C:membrane"/>
    <property type="evidence" value="ECO:0007669"/>
    <property type="project" value="TreeGrafter"/>
</dbReference>
<dbReference type="InterPro" id="IPR053001">
    <property type="entry name" value="MNNG_permease-like"/>
</dbReference>
<dbReference type="Proteomes" id="UP000590412">
    <property type="component" value="Unassembled WGS sequence"/>
</dbReference>
<accession>A0A8X7NEI4</accession>
<dbReference type="EMBL" id="JABWAB010000013">
    <property type="protein sequence ID" value="KAF6042798.1"/>
    <property type="molecule type" value="Genomic_DNA"/>
</dbReference>
<sequence length="515" mass="58770">MSTSDTDSIDPLEVREKHDNNVTNLDIQPPQNNNEHADELSLHSGGFTGGALAKEQSARRDSAKARQRQSVGSIKLTHKERMTEYIKAAPKFIWAYVQVFCIYVGILSLYWGTLYKRQDRFQNVGMLVVNDDTSFSNNGTEMQTYISDAFLDLLQLPETRRLGKFMVVNTTEFHDLANSHNNTPYEEVVRQIHHQKYWAGFYIKPNASQLIYDSFASNNATYMTSGAVNDTVTVVYETGRHLSALNQYLIRNLNAVAFDWNTRLSNSVYPDIIKSLSSTQQQSLLQNTSIPIFTTFPILNFVDNRPSSNAAILGPSELGLIYALLFSFNQFNFSLEIYRIMRERLKYHSYIFYRFIVSQLNALLLALVYGLMTIALKIPTEAAFGHSGFVVLWMFIYLYLSAVGVINEIVVSIILAFEQQIMMAPWMIFNIVSNISATFAPFVLMPGFYRFGYAMPMYNIYEALKVVFFDTWKGNLGRNLGVLIIWIVVGNVVLILVSNWAVKRARRKQAQKSQQ</sequence>
<feature type="transmembrane region" description="Helical" evidence="2">
    <location>
        <begin position="480"/>
        <end position="502"/>
    </location>
</feature>
<feature type="transmembrane region" description="Helical" evidence="2">
    <location>
        <begin position="428"/>
        <end position="449"/>
    </location>
</feature>
<dbReference type="OrthoDB" id="2140105at2759"/>
<keyword evidence="2" id="KW-0812">Transmembrane</keyword>
<reference evidence="4" key="1">
    <citation type="submission" date="2020-03" db="EMBL/GenBank/DDBJ databases">
        <title>FDA dAtabase for Regulatory Grade micrObial Sequences (FDA-ARGOS): Supporting development and validation of Infectious Disease Dx tests.</title>
        <authorList>
            <person name="Campos J."/>
            <person name="Goldberg B."/>
            <person name="Tallon L."/>
            <person name="Sadzewicz L."/>
            <person name="Vavikolanu K."/>
            <person name="Mehta A."/>
            <person name="Aluvathingal J."/>
            <person name="Nadendla S."/>
            <person name="Nandy P."/>
            <person name="Geyer C."/>
            <person name="Yan Y."/>
            <person name="Sichtig H."/>
        </authorList>
    </citation>
    <scope>NUCLEOTIDE SEQUENCE [LARGE SCALE GENOMIC DNA]</scope>
    <source>
        <strain evidence="4">FDAARGOS_652</strain>
    </source>
</reference>
<keyword evidence="2" id="KW-1133">Transmembrane helix</keyword>
<evidence type="ECO:0000256" key="1">
    <source>
        <dbReference type="SAM" id="MobiDB-lite"/>
    </source>
</evidence>
<evidence type="ECO:0000256" key="2">
    <source>
        <dbReference type="SAM" id="Phobius"/>
    </source>
</evidence>
<evidence type="ECO:0000313" key="4">
    <source>
        <dbReference type="EMBL" id="KAF6042798.1"/>
    </source>
</evidence>
<dbReference type="AlphaFoldDB" id="A0A8X7NEI4"/>
<feature type="domain" description="DUF3533" evidence="3">
    <location>
        <begin position="96"/>
        <end position="491"/>
    </location>
</feature>
<dbReference type="InterPro" id="IPR022703">
    <property type="entry name" value="DUF3533"/>
</dbReference>
<evidence type="ECO:0000313" key="5">
    <source>
        <dbReference type="Proteomes" id="UP000590412"/>
    </source>
</evidence>
<comment type="caution">
    <text evidence="4">The sequence shown here is derived from an EMBL/GenBank/DDBJ whole genome shotgun (WGS) entry which is preliminary data.</text>
</comment>
<feature type="transmembrane region" description="Helical" evidence="2">
    <location>
        <begin position="392"/>
        <end position="416"/>
    </location>
</feature>
<keyword evidence="2" id="KW-0472">Membrane</keyword>